<evidence type="ECO:0000313" key="1">
    <source>
        <dbReference type="EMBL" id="ENN74774.1"/>
    </source>
</evidence>
<sequence length="101" mass="11742">MHVRQNVSMLIHTLRLTKRFRETGSVNAVRGPLPRKRARTEENVISVLAYAQVNPQLSITQISLHLGVTKNTIHRILADNKFHPYHLFLHQALFEMDYDAR</sequence>
<organism evidence="1">
    <name type="scientific">Dendroctonus ponderosae</name>
    <name type="common">Mountain pine beetle</name>
    <dbReference type="NCBI Taxonomy" id="77166"/>
    <lineage>
        <taxon>Eukaryota</taxon>
        <taxon>Metazoa</taxon>
        <taxon>Ecdysozoa</taxon>
        <taxon>Arthropoda</taxon>
        <taxon>Hexapoda</taxon>
        <taxon>Insecta</taxon>
        <taxon>Pterygota</taxon>
        <taxon>Neoptera</taxon>
        <taxon>Endopterygota</taxon>
        <taxon>Coleoptera</taxon>
        <taxon>Polyphaga</taxon>
        <taxon>Cucujiformia</taxon>
        <taxon>Curculionidae</taxon>
        <taxon>Scolytinae</taxon>
        <taxon>Dendroctonus</taxon>
    </lineage>
</organism>
<dbReference type="AlphaFoldDB" id="N6T3N5"/>
<dbReference type="PANTHER" id="PTHR47326:SF1">
    <property type="entry name" value="HTH PSQ-TYPE DOMAIN-CONTAINING PROTEIN"/>
    <property type="match status" value="1"/>
</dbReference>
<dbReference type="PANTHER" id="PTHR47326">
    <property type="entry name" value="TRANSPOSABLE ELEMENT TC3 TRANSPOSASE-LIKE PROTEIN"/>
    <property type="match status" value="1"/>
</dbReference>
<feature type="non-terminal residue" evidence="1">
    <location>
        <position position="1"/>
    </location>
</feature>
<gene>
    <name evidence="1" type="ORF">YQE_08647</name>
</gene>
<protein>
    <submittedName>
        <fullName evidence="1">Uncharacterized protein</fullName>
    </submittedName>
</protein>
<proteinExistence type="predicted"/>
<reference evidence="1" key="1">
    <citation type="journal article" date="2013" name="Genome Biol.">
        <title>Draft genome of the mountain pine beetle, Dendroctonus ponderosae Hopkins, a major forest pest.</title>
        <authorList>
            <person name="Keeling C.I."/>
            <person name="Yuen M.M."/>
            <person name="Liao N.Y."/>
            <person name="Docking T.R."/>
            <person name="Chan S.K."/>
            <person name="Taylor G.A."/>
            <person name="Palmquist D.L."/>
            <person name="Jackman S.D."/>
            <person name="Nguyen A."/>
            <person name="Li M."/>
            <person name="Henderson H."/>
            <person name="Janes J.K."/>
            <person name="Zhao Y."/>
            <person name="Pandoh P."/>
            <person name="Moore R."/>
            <person name="Sperling F.A."/>
            <person name="Huber D.P."/>
            <person name="Birol I."/>
            <person name="Jones S.J."/>
            <person name="Bohlmann J."/>
        </authorList>
    </citation>
    <scope>NUCLEOTIDE SEQUENCE</scope>
</reference>
<name>N6T3N5_DENPD</name>
<dbReference type="OMA" id="VICTIRF"/>
<dbReference type="HOGENOM" id="CLU_2294493_0_0_1"/>
<dbReference type="EMBL" id="KB741029">
    <property type="protein sequence ID" value="ENN74774.1"/>
    <property type="molecule type" value="Genomic_DNA"/>
</dbReference>
<accession>N6T3N5</accession>